<keyword evidence="2" id="KW-1185">Reference proteome</keyword>
<evidence type="ECO:0000313" key="1">
    <source>
        <dbReference type="EMBL" id="KRY35874.1"/>
    </source>
</evidence>
<evidence type="ECO:0000313" key="2">
    <source>
        <dbReference type="Proteomes" id="UP000054776"/>
    </source>
</evidence>
<organism evidence="1 2">
    <name type="scientific">Trichinella spiralis</name>
    <name type="common">Trichina worm</name>
    <dbReference type="NCBI Taxonomy" id="6334"/>
    <lineage>
        <taxon>Eukaryota</taxon>
        <taxon>Metazoa</taxon>
        <taxon>Ecdysozoa</taxon>
        <taxon>Nematoda</taxon>
        <taxon>Enoplea</taxon>
        <taxon>Dorylaimia</taxon>
        <taxon>Trichinellida</taxon>
        <taxon>Trichinellidae</taxon>
        <taxon>Trichinella</taxon>
    </lineage>
</organism>
<accession>A0A0V1BG73</accession>
<name>A0A0V1BG73_TRISP</name>
<comment type="caution">
    <text evidence="1">The sequence shown here is derived from an EMBL/GenBank/DDBJ whole genome shotgun (WGS) entry which is preliminary data.</text>
</comment>
<sequence length="109" mass="12454">MSLGKLALPFSRSRCHSNCVSYGFDVCPCHIGFVSCISYKDPTYTLHCVYPFSRLIFKMQDSNLHTGKVVLSNLRCFMLISLRFSALLLMENWVVLPEAKMQLRAKTLN</sequence>
<gene>
    <name evidence="1" type="ORF">T01_15456</name>
</gene>
<dbReference type="AlphaFoldDB" id="A0A0V1BG73"/>
<dbReference type="Proteomes" id="UP000054776">
    <property type="component" value="Unassembled WGS sequence"/>
</dbReference>
<dbReference type="InParanoid" id="A0A0V1BG73"/>
<dbReference type="EMBL" id="JYDH01000049">
    <property type="protein sequence ID" value="KRY35874.1"/>
    <property type="molecule type" value="Genomic_DNA"/>
</dbReference>
<reference evidence="1 2" key="1">
    <citation type="submission" date="2015-01" db="EMBL/GenBank/DDBJ databases">
        <title>Evolution of Trichinella species and genotypes.</title>
        <authorList>
            <person name="Korhonen P.K."/>
            <person name="Edoardo P."/>
            <person name="Giuseppe L.R."/>
            <person name="Gasser R.B."/>
        </authorList>
    </citation>
    <scope>NUCLEOTIDE SEQUENCE [LARGE SCALE GENOMIC DNA]</scope>
    <source>
        <strain evidence="1">ISS3</strain>
    </source>
</reference>
<protein>
    <submittedName>
        <fullName evidence="1">Uncharacterized protein</fullName>
    </submittedName>
</protein>
<proteinExistence type="predicted"/>